<dbReference type="GO" id="GO:0030246">
    <property type="term" value="F:carbohydrate binding"/>
    <property type="evidence" value="ECO:0007669"/>
    <property type="project" value="UniProtKB-ARBA"/>
</dbReference>
<sequence length="327" mass="34509">MIRPIKSIRLPALLLALCLLAGCAGSPARPASGSARYQVALVAKSTKTDFWKAVFVGAEAAATEYNLDLTITGPETEEDYETQNEMIAEAVENGAQALVFSAIDFDANAPAIEAAAGQGVEIVVIDSAVNSENVATYIGTDNYSAGKMAAEAALEGVPGTLRVGIVNYDINSANGQDRERGAVDTFEQSGRSEIVATIHTLAEANSARLDTLAMLREHPEINVLLAFNEPTSVGAAQAVQEMHLANALFMVAFDSNPVTIDALQDGAVDAMVIQNTYEMGYFGVQSAYRLLSGQGGGVEKNVATATRVVNRDNLFALDSQKVLFPVS</sequence>
<dbReference type="PROSITE" id="PS51257">
    <property type="entry name" value="PROKAR_LIPOPROTEIN"/>
    <property type="match status" value="1"/>
</dbReference>
<evidence type="ECO:0000313" key="6">
    <source>
        <dbReference type="EMBL" id="HIZ62762.1"/>
    </source>
</evidence>
<feature type="chain" id="PRO_5038845127" evidence="4">
    <location>
        <begin position="22"/>
        <end position="327"/>
    </location>
</feature>
<evidence type="ECO:0000256" key="2">
    <source>
        <dbReference type="ARBA" id="ARBA00007639"/>
    </source>
</evidence>
<reference evidence="6" key="2">
    <citation type="submission" date="2021-04" db="EMBL/GenBank/DDBJ databases">
        <authorList>
            <person name="Gilroy R."/>
        </authorList>
    </citation>
    <scope>NUCLEOTIDE SEQUENCE</scope>
    <source>
        <strain evidence="6">CHK188-11489</strain>
    </source>
</reference>
<dbReference type="EMBL" id="DXBF01000064">
    <property type="protein sequence ID" value="HIZ62762.1"/>
    <property type="molecule type" value="Genomic_DNA"/>
</dbReference>
<dbReference type="Pfam" id="PF13407">
    <property type="entry name" value="Peripla_BP_4"/>
    <property type="match status" value="1"/>
</dbReference>
<dbReference type="PANTHER" id="PTHR46847:SF1">
    <property type="entry name" value="D-ALLOSE-BINDING PERIPLASMIC PROTEIN-RELATED"/>
    <property type="match status" value="1"/>
</dbReference>
<evidence type="ECO:0000259" key="5">
    <source>
        <dbReference type="Pfam" id="PF13407"/>
    </source>
</evidence>
<accession>A0A9D2FLJ1</accession>
<proteinExistence type="inferred from homology"/>
<dbReference type="PANTHER" id="PTHR46847">
    <property type="entry name" value="D-ALLOSE-BINDING PERIPLASMIC PROTEIN-RELATED"/>
    <property type="match status" value="1"/>
</dbReference>
<dbReference type="GO" id="GO:0030313">
    <property type="term" value="C:cell envelope"/>
    <property type="evidence" value="ECO:0007669"/>
    <property type="project" value="UniProtKB-SubCell"/>
</dbReference>
<name>A0A9D2FLJ1_9FIRM</name>
<reference evidence="6" key="1">
    <citation type="journal article" date="2021" name="PeerJ">
        <title>Extensive microbial diversity within the chicken gut microbiome revealed by metagenomics and culture.</title>
        <authorList>
            <person name="Gilroy R."/>
            <person name="Ravi A."/>
            <person name="Getino M."/>
            <person name="Pursley I."/>
            <person name="Horton D.L."/>
            <person name="Alikhan N.F."/>
            <person name="Baker D."/>
            <person name="Gharbi K."/>
            <person name="Hall N."/>
            <person name="Watson M."/>
            <person name="Adriaenssens E.M."/>
            <person name="Foster-Nyarko E."/>
            <person name="Jarju S."/>
            <person name="Secka A."/>
            <person name="Antonio M."/>
            <person name="Oren A."/>
            <person name="Chaudhuri R.R."/>
            <person name="La Ragione R."/>
            <person name="Hildebrand F."/>
            <person name="Pallen M.J."/>
        </authorList>
    </citation>
    <scope>NUCLEOTIDE SEQUENCE</scope>
    <source>
        <strain evidence="6">CHK188-11489</strain>
    </source>
</reference>
<dbReference type="InterPro" id="IPR028082">
    <property type="entry name" value="Peripla_BP_I"/>
</dbReference>
<dbReference type="Gene3D" id="3.40.50.2300">
    <property type="match status" value="2"/>
</dbReference>
<keyword evidence="3 4" id="KW-0732">Signal</keyword>
<dbReference type="AlphaFoldDB" id="A0A9D2FLJ1"/>
<dbReference type="Proteomes" id="UP000824105">
    <property type="component" value="Unassembled WGS sequence"/>
</dbReference>
<dbReference type="SUPFAM" id="SSF53822">
    <property type="entry name" value="Periplasmic binding protein-like I"/>
    <property type="match status" value="1"/>
</dbReference>
<feature type="domain" description="Periplasmic binding protein" evidence="5">
    <location>
        <begin position="39"/>
        <end position="294"/>
    </location>
</feature>
<gene>
    <name evidence="6" type="ORF">H9724_08360</name>
</gene>
<comment type="similarity">
    <text evidence="2">Belongs to the bacterial solute-binding protein 2 family.</text>
</comment>
<evidence type="ECO:0000256" key="1">
    <source>
        <dbReference type="ARBA" id="ARBA00004196"/>
    </source>
</evidence>
<feature type="signal peptide" evidence="4">
    <location>
        <begin position="1"/>
        <end position="21"/>
    </location>
</feature>
<dbReference type="InterPro" id="IPR025997">
    <property type="entry name" value="SBP_2_dom"/>
</dbReference>
<evidence type="ECO:0000256" key="4">
    <source>
        <dbReference type="SAM" id="SignalP"/>
    </source>
</evidence>
<evidence type="ECO:0000256" key="3">
    <source>
        <dbReference type="ARBA" id="ARBA00022729"/>
    </source>
</evidence>
<comment type="caution">
    <text evidence="6">The sequence shown here is derived from an EMBL/GenBank/DDBJ whole genome shotgun (WGS) entry which is preliminary data.</text>
</comment>
<protein>
    <submittedName>
        <fullName evidence="6">Substrate-binding domain-containing protein</fullName>
    </submittedName>
</protein>
<evidence type="ECO:0000313" key="7">
    <source>
        <dbReference type="Proteomes" id="UP000824105"/>
    </source>
</evidence>
<comment type="subcellular location">
    <subcellularLocation>
        <location evidence="1">Cell envelope</location>
    </subcellularLocation>
</comment>
<organism evidence="6 7">
    <name type="scientific">Candidatus Gemmiger avistercoris</name>
    <dbReference type="NCBI Taxonomy" id="2838606"/>
    <lineage>
        <taxon>Bacteria</taxon>
        <taxon>Bacillati</taxon>
        <taxon>Bacillota</taxon>
        <taxon>Clostridia</taxon>
        <taxon>Eubacteriales</taxon>
        <taxon>Gemmiger</taxon>
    </lineage>
</organism>